<evidence type="ECO:0000313" key="4">
    <source>
        <dbReference type="Proteomes" id="UP000010793"/>
    </source>
</evidence>
<keyword evidence="1" id="KW-0732">Signal</keyword>
<organism evidence="3 4">
    <name type="scientific">Brachyspira pilosicoli P43/6/78</name>
    <dbReference type="NCBI Taxonomy" id="1042417"/>
    <lineage>
        <taxon>Bacteria</taxon>
        <taxon>Pseudomonadati</taxon>
        <taxon>Spirochaetota</taxon>
        <taxon>Spirochaetia</taxon>
        <taxon>Brachyspirales</taxon>
        <taxon>Brachyspiraceae</taxon>
        <taxon>Brachyspira</taxon>
    </lineage>
</organism>
<dbReference type="SUPFAM" id="SSF160574">
    <property type="entry name" value="BT0923-like"/>
    <property type="match status" value="1"/>
</dbReference>
<protein>
    <recommendedName>
        <fullName evidence="2">Putative beta-lactamase-inhibitor-like PepSY-like domain-containing protein</fullName>
    </recommendedName>
</protein>
<feature type="signal peptide" evidence="1">
    <location>
        <begin position="1"/>
        <end position="21"/>
    </location>
</feature>
<dbReference type="Proteomes" id="UP000010793">
    <property type="component" value="Chromosome"/>
</dbReference>
<evidence type="ECO:0000256" key="1">
    <source>
        <dbReference type="SAM" id="SignalP"/>
    </source>
</evidence>
<accession>A0A3B6VN94</accession>
<dbReference type="Gene3D" id="3.40.1420.30">
    <property type="match status" value="1"/>
</dbReference>
<feature type="chain" id="PRO_5017289303" description="Putative beta-lactamase-inhibitor-like PepSY-like domain-containing protein" evidence="1">
    <location>
        <begin position="22"/>
        <end position="155"/>
    </location>
</feature>
<keyword evidence="4" id="KW-1185">Reference proteome</keyword>
<dbReference type="AlphaFoldDB" id="A0A3B6VN94"/>
<feature type="domain" description="Putative beta-lactamase-inhibitor-like PepSY-like" evidence="2">
    <location>
        <begin position="56"/>
        <end position="136"/>
    </location>
</feature>
<gene>
    <name evidence="3" type="ORF">BPP43_06740</name>
</gene>
<dbReference type="KEGG" id="bpip:BPP43_06740"/>
<name>A0A3B6VN94_BRAPL</name>
<sequence length="155" mass="17375">MTKFLTLLISLTIFASSSLFADWVVPASSLPQKSRAFIQKVYPNAQIWKVERDGGKFEVKLSNGASIDFLANGNWQSIDGEYNGVPFSALPAAISSTIKKTYPQAMVIDVEKEWGNYKVKLNNMMELFISSNGQLMGQKFDDLRILNLPKSLKLY</sequence>
<reference evidence="3 4" key="1">
    <citation type="journal article" date="2013" name="Genome Announc.">
        <title>Complete Genome Sequence of the Porcine Strain Brachyspira pilosicoli P43/6/78(T.).</title>
        <authorList>
            <person name="Lin C."/>
            <person name="den Bakker H.C."/>
            <person name="Suzuki H."/>
            <person name="Lefebure T."/>
            <person name="Ponnala L."/>
            <person name="Sun Q."/>
            <person name="Stanhope M.J."/>
            <person name="Wiedmann M."/>
            <person name="Duhamel G.E."/>
        </authorList>
    </citation>
    <scope>NUCLEOTIDE SEQUENCE [LARGE SCALE GENOMIC DNA]</scope>
    <source>
        <strain evidence="3 4">P43/6/78</strain>
    </source>
</reference>
<dbReference type="Pfam" id="PF11396">
    <property type="entry name" value="PepSY_like"/>
    <property type="match status" value="1"/>
</dbReference>
<proteinExistence type="predicted"/>
<evidence type="ECO:0000313" key="3">
    <source>
        <dbReference type="EMBL" id="AGA66584.1"/>
    </source>
</evidence>
<dbReference type="InterPro" id="IPR021533">
    <property type="entry name" value="PepSY-like"/>
</dbReference>
<dbReference type="RefSeq" id="WP_015274492.1">
    <property type="nucleotide sequence ID" value="NC_019908.1"/>
</dbReference>
<evidence type="ECO:0000259" key="2">
    <source>
        <dbReference type="Pfam" id="PF11396"/>
    </source>
</evidence>
<dbReference type="EMBL" id="CP002873">
    <property type="protein sequence ID" value="AGA66584.1"/>
    <property type="molecule type" value="Genomic_DNA"/>
</dbReference>